<keyword evidence="3" id="KW-1185">Reference proteome</keyword>
<organism evidence="2 3">
    <name type="scientific">Cirrhinus molitorella</name>
    <name type="common">mud carp</name>
    <dbReference type="NCBI Taxonomy" id="172907"/>
    <lineage>
        <taxon>Eukaryota</taxon>
        <taxon>Metazoa</taxon>
        <taxon>Chordata</taxon>
        <taxon>Craniata</taxon>
        <taxon>Vertebrata</taxon>
        <taxon>Euteleostomi</taxon>
        <taxon>Actinopterygii</taxon>
        <taxon>Neopterygii</taxon>
        <taxon>Teleostei</taxon>
        <taxon>Ostariophysi</taxon>
        <taxon>Cypriniformes</taxon>
        <taxon>Cyprinidae</taxon>
        <taxon>Labeoninae</taxon>
        <taxon>Labeonini</taxon>
        <taxon>Cirrhinus</taxon>
    </lineage>
</organism>
<dbReference type="Proteomes" id="UP001187343">
    <property type="component" value="Unassembled WGS sequence"/>
</dbReference>
<dbReference type="InterPro" id="IPR000436">
    <property type="entry name" value="Sushi_SCR_CCP_dom"/>
</dbReference>
<dbReference type="Pfam" id="PF00084">
    <property type="entry name" value="Sushi"/>
    <property type="match status" value="4"/>
</dbReference>
<dbReference type="Gene3D" id="2.10.70.10">
    <property type="entry name" value="Complement Module, domain 1"/>
    <property type="match status" value="4"/>
</dbReference>
<evidence type="ECO:0000313" key="2">
    <source>
        <dbReference type="EMBL" id="KAK2885549.1"/>
    </source>
</evidence>
<dbReference type="InterPro" id="IPR035976">
    <property type="entry name" value="Sushi/SCR/CCP_sf"/>
</dbReference>
<dbReference type="SUPFAM" id="SSF57535">
    <property type="entry name" value="Complement control module/SCR domain"/>
    <property type="match status" value="4"/>
</dbReference>
<evidence type="ECO:0000256" key="1">
    <source>
        <dbReference type="PROSITE-ProRule" id="PRU00302"/>
    </source>
</evidence>
<feature type="disulfide bond" evidence="1">
    <location>
        <begin position="174"/>
        <end position="201"/>
    </location>
</feature>
<dbReference type="PANTHER" id="PTHR46393">
    <property type="entry name" value="SUSHI DOMAIN-CONTAINING PROTEIN"/>
    <property type="match status" value="1"/>
</dbReference>
<reference evidence="2" key="1">
    <citation type="submission" date="2023-08" db="EMBL/GenBank/DDBJ databases">
        <title>Chromosome-level Genome Assembly of mud carp (Cirrhinus molitorella).</title>
        <authorList>
            <person name="Liu H."/>
        </authorList>
    </citation>
    <scope>NUCLEOTIDE SEQUENCE</scope>
    <source>
        <strain evidence="2">Prfri</strain>
        <tissue evidence="2">Muscle</tissue>
    </source>
</reference>
<comment type="caution">
    <text evidence="2">The sequence shown here is derived from an EMBL/GenBank/DDBJ whole genome shotgun (WGS) entry which is preliminary data.</text>
</comment>
<sequence>MGCKVLCPSFALLAYLMICEHVRAQCTQPSFGSNNVVLTGISADGSTATFECMIGYKPVDSKASRSVTCKGNQWTNLDFTCTKKSCGPLPDIINGRYEMTGILFGDTAKPVCNQGYMLAGQETPRVCREKGWDGQSDPLCESVKCLPPPAIENGQLVDVPLDSYSYLQAVSYRCNEGFDIVGESSLFCSDDGNFKPGPPECFGGCLKPIIPNAIRISGRPPYKLKSTVEYKCEKGYTMKGESSITCEANGWNHPLPQCIVSPTTLTTAVTSRVHTTSMTLPKDKALPTTPTTAATSASSRVHTTSKALPEEKEETTNTNKSVAVGVGIGVSVTVAVVAGILFGLYKKSTRSKHQHSQKVPSDASEL</sequence>
<gene>
    <name evidence="2" type="ORF">Q8A67_016386</name>
</gene>
<proteinExistence type="predicted"/>
<dbReference type="CDD" id="cd00033">
    <property type="entry name" value="CCP"/>
    <property type="match status" value="3"/>
</dbReference>
<dbReference type="FunFam" id="2.10.70.10:FF:000014">
    <property type="entry name" value="Membrane cofactor protein"/>
    <property type="match status" value="2"/>
</dbReference>
<comment type="caution">
    <text evidence="1">Lacks conserved residue(s) required for the propagation of feature annotation.</text>
</comment>
<dbReference type="PANTHER" id="PTHR46393:SF7">
    <property type="entry name" value="COMPLEMENT C2"/>
    <property type="match status" value="1"/>
</dbReference>
<evidence type="ECO:0000313" key="3">
    <source>
        <dbReference type="Proteomes" id="UP001187343"/>
    </source>
</evidence>
<keyword evidence="1" id="KW-0768">Sushi</keyword>
<accession>A0AA88PFT2</accession>
<dbReference type="SMART" id="SM00032">
    <property type="entry name" value="CCP"/>
    <property type="match status" value="4"/>
</dbReference>
<feature type="disulfide bond" evidence="1">
    <location>
        <begin position="26"/>
        <end position="69"/>
    </location>
</feature>
<dbReference type="AlphaFoldDB" id="A0AA88PFT2"/>
<dbReference type="PROSITE" id="PS50923">
    <property type="entry name" value="SUSHI"/>
    <property type="match status" value="4"/>
</dbReference>
<dbReference type="EMBL" id="JAUYZG010000016">
    <property type="protein sequence ID" value="KAK2885549.1"/>
    <property type="molecule type" value="Genomic_DNA"/>
</dbReference>
<keyword evidence="1" id="KW-1015">Disulfide bond</keyword>
<feature type="disulfide bond" evidence="1">
    <location>
        <begin position="145"/>
        <end position="188"/>
    </location>
</feature>
<name>A0AA88PFT2_9TELE</name>
<protein>
    <submittedName>
        <fullName evidence="2">Uncharacterized protein</fullName>
    </submittedName>
</protein>